<name>A0AAD4NZL2_PERFH</name>
<evidence type="ECO:0000313" key="3">
    <source>
        <dbReference type="Proteomes" id="UP001190926"/>
    </source>
</evidence>
<dbReference type="EMBL" id="SDAM02002078">
    <property type="protein sequence ID" value="KAH6821513.1"/>
    <property type="molecule type" value="Genomic_DNA"/>
</dbReference>
<proteinExistence type="predicted"/>
<feature type="region of interest" description="Disordered" evidence="1">
    <location>
        <begin position="14"/>
        <end position="45"/>
    </location>
</feature>
<dbReference type="AlphaFoldDB" id="A0AAD4NZL2"/>
<feature type="region of interest" description="Disordered" evidence="1">
    <location>
        <begin position="59"/>
        <end position="130"/>
    </location>
</feature>
<dbReference type="Proteomes" id="UP001190926">
    <property type="component" value="Unassembled WGS sequence"/>
</dbReference>
<sequence>MGYESDCYRDEAGKSLADLGGDAGSKPNEPQKHVLDVASERSPTPVGLKCRKLVVKIKPGNESGPVDFKLGGNGVPRLVRDDYSGGKNKKMEKGENRKSLGKKKNVEKGEKEPRVKKSGKQKMRDHDEDSEINEMWDAIAGGNSEVEFPYSIVSALHLFLLLPVWNYTILGKGNDFTEKFGGGV</sequence>
<organism evidence="2 3">
    <name type="scientific">Perilla frutescens var. hirtella</name>
    <name type="common">Perilla citriodora</name>
    <name type="synonym">Perilla setoyensis</name>
    <dbReference type="NCBI Taxonomy" id="608512"/>
    <lineage>
        <taxon>Eukaryota</taxon>
        <taxon>Viridiplantae</taxon>
        <taxon>Streptophyta</taxon>
        <taxon>Embryophyta</taxon>
        <taxon>Tracheophyta</taxon>
        <taxon>Spermatophyta</taxon>
        <taxon>Magnoliopsida</taxon>
        <taxon>eudicotyledons</taxon>
        <taxon>Gunneridae</taxon>
        <taxon>Pentapetalae</taxon>
        <taxon>asterids</taxon>
        <taxon>lamiids</taxon>
        <taxon>Lamiales</taxon>
        <taxon>Lamiaceae</taxon>
        <taxon>Nepetoideae</taxon>
        <taxon>Elsholtzieae</taxon>
        <taxon>Perilla</taxon>
    </lineage>
</organism>
<reference evidence="2 3" key="1">
    <citation type="journal article" date="2021" name="Nat. Commun.">
        <title>Incipient diploidization of the medicinal plant Perilla within 10,000 years.</title>
        <authorList>
            <person name="Zhang Y."/>
            <person name="Shen Q."/>
            <person name="Leng L."/>
            <person name="Zhang D."/>
            <person name="Chen S."/>
            <person name="Shi Y."/>
            <person name="Ning Z."/>
            <person name="Chen S."/>
        </authorList>
    </citation>
    <scope>NUCLEOTIDE SEQUENCE [LARGE SCALE GENOMIC DNA]</scope>
    <source>
        <strain evidence="3">cv. PC099</strain>
    </source>
</reference>
<gene>
    <name evidence="2" type="ORF">C2S53_017196</name>
</gene>
<feature type="compositionally biased region" description="Basic and acidic residues" evidence="1">
    <location>
        <begin position="29"/>
        <end position="39"/>
    </location>
</feature>
<keyword evidence="3" id="KW-1185">Reference proteome</keyword>
<protein>
    <submittedName>
        <fullName evidence="2">Uncharacterized protein</fullName>
    </submittedName>
</protein>
<evidence type="ECO:0000313" key="2">
    <source>
        <dbReference type="EMBL" id="KAH6821513.1"/>
    </source>
</evidence>
<accession>A0AAD4NZL2</accession>
<evidence type="ECO:0000256" key="1">
    <source>
        <dbReference type="SAM" id="MobiDB-lite"/>
    </source>
</evidence>
<comment type="caution">
    <text evidence="2">The sequence shown here is derived from an EMBL/GenBank/DDBJ whole genome shotgun (WGS) entry which is preliminary data.</text>
</comment>
<feature type="compositionally biased region" description="Basic and acidic residues" evidence="1">
    <location>
        <begin position="78"/>
        <end position="115"/>
    </location>
</feature>